<feature type="transmembrane region" description="Helical" evidence="8">
    <location>
        <begin position="334"/>
        <end position="351"/>
    </location>
</feature>
<keyword evidence="5 8" id="KW-0812">Transmembrane</keyword>
<dbReference type="InterPro" id="IPR050297">
    <property type="entry name" value="LipidA_mod_glycosyltrf_83"/>
</dbReference>
<feature type="transmembrane region" description="Helical" evidence="8">
    <location>
        <begin position="131"/>
        <end position="151"/>
    </location>
</feature>
<evidence type="ECO:0000256" key="6">
    <source>
        <dbReference type="ARBA" id="ARBA00022989"/>
    </source>
</evidence>
<feature type="transmembrane region" description="Helical" evidence="8">
    <location>
        <begin position="301"/>
        <end position="322"/>
    </location>
</feature>
<evidence type="ECO:0000313" key="10">
    <source>
        <dbReference type="EMBL" id="XBH03951.1"/>
    </source>
</evidence>
<evidence type="ECO:0000256" key="4">
    <source>
        <dbReference type="ARBA" id="ARBA00022679"/>
    </source>
</evidence>
<dbReference type="AlphaFoldDB" id="A0AAU7CFD2"/>
<feature type="transmembrane region" description="Helical" evidence="8">
    <location>
        <begin position="187"/>
        <end position="213"/>
    </location>
</feature>
<protein>
    <submittedName>
        <fullName evidence="10">Glycosyltransferase family 39 protein</fullName>
        <ecNumber evidence="10">2.4.-.-</ecNumber>
    </submittedName>
</protein>
<dbReference type="EMBL" id="CP155447">
    <property type="protein sequence ID" value="XBH03951.1"/>
    <property type="molecule type" value="Genomic_DNA"/>
</dbReference>
<feature type="transmembrane region" description="Helical" evidence="8">
    <location>
        <begin position="225"/>
        <end position="245"/>
    </location>
</feature>
<name>A0AAU7CFD2_9BACT</name>
<evidence type="ECO:0000256" key="7">
    <source>
        <dbReference type="ARBA" id="ARBA00023136"/>
    </source>
</evidence>
<dbReference type="InterPro" id="IPR038731">
    <property type="entry name" value="RgtA/B/C-like"/>
</dbReference>
<evidence type="ECO:0000259" key="9">
    <source>
        <dbReference type="Pfam" id="PF13231"/>
    </source>
</evidence>
<evidence type="ECO:0000256" key="3">
    <source>
        <dbReference type="ARBA" id="ARBA00022676"/>
    </source>
</evidence>
<feature type="transmembrane region" description="Helical" evidence="8">
    <location>
        <begin position="12"/>
        <end position="29"/>
    </location>
</feature>
<sequence>MTDIKPASIPRWSVLILAAVLLFNVWLRGHTFGPTLRDQFGLDLWPVSGAEAEPLDCDEAAYAYIGRRIDQGAVMYRDLSENKPPGGYWLYALALAIGGSHELTVRVMPIPIVLATIMLVWWLGLRLRGPGAASLAALIYAVVSTDPYLYGNGANFEHAINLFAIASVACLVAAMDRGCRRLVFVSGLSLGIACLFKQVVILHGLVLALFVLVQARPLRHRVKDVLALAGGFLFVWGAAALILVFQGASTAAYEDIFQYGRALATDTPAEPNSPPFWMRWVTGNADPSGHLPPPFGKTDYLVWWGAGSWPLWLAGIPSIVALGMARTSTMARRLVAAWTVSAWIQVALPGLFWQHYYLLPLPGLAIVVAVHLADSLSRMLAGGGRAILWAAWVLVLSLALVWTGRIQVRDYLMTPPEMLTVKFKGGGQWVVLRDLGRDLAERSTLWTDPQLFIWGWQSPLFFYSGLDGVSRHFFVDNLLKAYATTDHPLIRPRIDRIMRDLNAHPPALIFVGYPPFPELQAFLREHYLRSHLVGNDQQGYPLWVERKKYREFETFQSPVTPRR</sequence>
<reference evidence="10" key="1">
    <citation type="submission" date="2024-05" db="EMBL/GenBank/DDBJ databases">
        <title>Planctomycetes of the genus Singulisphaera possess chitinolytic capabilities.</title>
        <authorList>
            <person name="Ivanova A."/>
        </authorList>
    </citation>
    <scope>NUCLEOTIDE SEQUENCE</scope>
    <source>
        <strain evidence="10">Ch08T</strain>
    </source>
</reference>
<dbReference type="GO" id="GO:0016763">
    <property type="term" value="F:pentosyltransferase activity"/>
    <property type="evidence" value="ECO:0007669"/>
    <property type="project" value="TreeGrafter"/>
</dbReference>
<feature type="transmembrane region" description="Helical" evidence="8">
    <location>
        <begin position="158"/>
        <end position="175"/>
    </location>
</feature>
<feature type="transmembrane region" description="Helical" evidence="8">
    <location>
        <begin position="107"/>
        <end position="125"/>
    </location>
</feature>
<evidence type="ECO:0000256" key="8">
    <source>
        <dbReference type="SAM" id="Phobius"/>
    </source>
</evidence>
<keyword evidence="3 10" id="KW-0328">Glycosyltransferase</keyword>
<keyword evidence="4 10" id="KW-0808">Transferase</keyword>
<dbReference type="GO" id="GO:0005886">
    <property type="term" value="C:plasma membrane"/>
    <property type="evidence" value="ECO:0007669"/>
    <property type="project" value="UniProtKB-SubCell"/>
</dbReference>
<comment type="subcellular location">
    <subcellularLocation>
        <location evidence="1">Cell membrane</location>
        <topology evidence="1">Multi-pass membrane protein</topology>
    </subcellularLocation>
</comment>
<proteinExistence type="predicted"/>
<dbReference type="EC" id="2.4.-.-" evidence="10"/>
<dbReference type="GO" id="GO:0009103">
    <property type="term" value="P:lipopolysaccharide biosynthetic process"/>
    <property type="evidence" value="ECO:0007669"/>
    <property type="project" value="UniProtKB-ARBA"/>
</dbReference>
<dbReference type="PANTHER" id="PTHR33908">
    <property type="entry name" value="MANNOSYLTRANSFERASE YKCB-RELATED"/>
    <property type="match status" value="1"/>
</dbReference>
<keyword evidence="7 8" id="KW-0472">Membrane</keyword>
<evidence type="ECO:0000256" key="2">
    <source>
        <dbReference type="ARBA" id="ARBA00022475"/>
    </source>
</evidence>
<dbReference type="Pfam" id="PF13231">
    <property type="entry name" value="PMT_2"/>
    <property type="match status" value="1"/>
</dbReference>
<keyword evidence="6 8" id="KW-1133">Transmembrane helix</keyword>
<dbReference type="PANTHER" id="PTHR33908:SF11">
    <property type="entry name" value="MEMBRANE PROTEIN"/>
    <property type="match status" value="1"/>
</dbReference>
<evidence type="ECO:0000256" key="5">
    <source>
        <dbReference type="ARBA" id="ARBA00022692"/>
    </source>
</evidence>
<keyword evidence="2" id="KW-1003">Cell membrane</keyword>
<organism evidence="10">
    <name type="scientific">Singulisphaera sp. Ch08</name>
    <dbReference type="NCBI Taxonomy" id="3120278"/>
    <lineage>
        <taxon>Bacteria</taxon>
        <taxon>Pseudomonadati</taxon>
        <taxon>Planctomycetota</taxon>
        <taxon>Planctomycetia</taxon>
        <taxon>Isosphaerales</taxon>
        <taxon>Isosphaeraceae</taxon>
        <taxon>Singulisphaera</taxon>
    </lineage>
</organism>
<accession>A0AAU7CFD2</accession>
<gene>
    <name evidence="10" type="ORF">V5E97_37480</name>
</gene>
<evidence type="ECO:0000256" key="1">
    <source>
        <dbReference type="ARBA" id="ARBA00004651"/>
    </source>
</evidence>
<dbReference type="RefSeq" id="WP_406696695.1">
    <property type="nucleotide sequence ID" value="NZ_CP155447.1"/>
</dbReference>
<feature type="transmembrane region" description="Helical" evidence="8">
    <location>
        <begin position="386"/>
        <end position="404"/>
    </location>
</feature>
<feature type="domain" description="Glycosyltransferase RgtA/B/C/D-like" evidence="9">
    <location>
        <begin position="82"/>
        <end position="234"/>
    </location>
</feature>